<organism evidence="1 2">
    <name type="scientific">Caballeronia sordidicola</name>
    <name type="common">Burkholderia sordidicola</name>
    <dbReference type="NCBI Taxonomy" id="196367"/>
    <lineage>
        <taxon>Bacteria</taxon>
        <taxon>Pseudomonadati</taxon>
        <taxon>Pseudomonadota</taxon>
        <taxon>Betaproteobacteria</taxon>
        <taxon>Burkholderiales</taxon>
        <taxon>Burkholderiaceae</taxon>
        <taxon>Caballeronia</taxon>
    </lineage>
</organism>
<comment type="caution">
    <text evidence="1">The sequence shown here is derived from an EMBL/GenBank/DDBJ whole genome shotgun (WGS) entry which is preliminary data.</text>
</comment>
<dbReference type="Proteomes" id="UP000195221">
    <property type="component" value="Unassembled WGS sequence"/>
</dbReference>
<name>A0A242N1Q0_CABSO</name>
<evidence type="ECO:0000313" key="1">
    <source>
        <dbReference type="EMBL" id="OTP77608.1"/>
    </source>
</evidence>
<accession>A0A242N1Q0</accession>
<dbReference type="AlphaFoldDB" id="A0A242N1Q0"/>
<gene>
    <name evidence="1" type="ORF">PAMC26577_08225</name>
</gene>
<reference evidence="1 2" key="1">
    <citation type="submission" date="2017-03" db="EMBL/GenBank/DDBJ databases">
        <title>Genome analysis of strain PAMC 26577.</title>
        <authorList>
            <person name="Oh H.-M."/>
            <person name="Yang J.-A."/>
        </authorList>
    </citation>
    <scope>NUCLEOTIDE SEQUENCE [LARGE SCALE GENOMIC DNA]</scope>
    <source>
        <strain evidence="1 2">PAMC 26577</strain>
    </source>
</reference>
<dbReference type="EMBL" id="NBTZ01000030">
    <property type="protein sequence ID" value="OTP77608.1"/>
    <property type="molecule type" value="Genomic_DNA"/>
</dbReference>
<proteinExistence type="predicted"/>
<protein>
    <submittedName>
        <fullName evidence="1">Uncharacterized protein</fullName>
    </submittedName>
</protein>
<sequence>MTARSKTDKYAGHERYLQASNAPVGKSSALYALKVVQWTLHCKAVVCVSHAACKKRHDGL</sequence>
<evidence type="ECO:0000313" key="2">
    <source>
        <dbReference type="Proteomes" id="UP000195221"/>
    </source>
</evidence>